<proteinExistence type="predicted"/>
<name>A0A5B7G0X5_PORTR</name>
<gene>
    <name evidence="1" type="ORF">E2C01_044999</name>
</gene>
<dbReference type="EMBL" id="VSRR010009992">
    <property type="protein sequence ID" value="MPC51159.1"/>
    <property type="molecule type" value="Genomic_DNA"/>
</dbReference>
<comment type="caution">
    <text evidence="1">The sequence shown here is derived from an EMBL/GenBank/DDBJ whole genome shotgun (WGS) entry which is preliminary data.</text>
</comment>
<protein>
    <submittedName>
        <fullName evidence="1">Uncharacterized protein</fullName>
    </submittedName>
</protein>
<organism evidence="1 2">
    <name type="scientific">Portunus trituberculatus</name>
    <name type="common">Swimming crab</name>
    <name type="synonym">Neptunus trituberculatus</name>
    <dbReference type="NCBI Taxonomy" id="210409"/>
    <lineage>
        <taxon>Eukaryota</taxon>
        <taxon>Metazoa</taxon>
        <taxon>Ecdysozoa</taxon>
        <taxon>Arthropoda</taxon>
        <taxon>Crustacea</taxon>
        <taxon>Multicrustacea</taxon>
        <taxon>Malacostraca</taxon>
        <taxon>Eumalacostraca</taxon>
        <taxon>Eucarida</taxon>
        <taxon>Decapoda</taxon>
        <taxon>Pleocyemata</taxon>
        <taxon>Brachyura</taxon>
        <taxon>Eubrachyura</taxon>
        <taxon>Portunoidea</taxon>
        <taxon>Portunidae</taxon>
        <taxon>Portuninae</taxon>
        <taxon>Portunus</taxon>
    </lineage>
</organism>
<dbReference type="Proteomes" id="UP000324222">
    <property type="component" value="Unassembled WGS sequence"/>
</dbReference>
<evidence type="ECO:0000313" key="1">
    <source>
        <dbReference type="EMBL" id="MPC51159.1"/>
    </source>
</evidence>
<evidence type="ECO:0000313" key="2">
    <source>
        <dbReference type="Proteomes" id="UP000324222"/>
    </source>
</evidence>
<dbReference type="AlphaFoldDB" id="A0A5B7G0X5"/>
<accession>A0A5B7G0X5</accession>
<sequence length="71" mass="7911">METKSYNRESKSCSAKYGIFYRFVYMRDSCSANSCSARLTLCHGSARHSLQTETVLDLCAGAKLCIKYSAP</sequence>
<reference evidence="1 2" key="1">
    <citation type="submission" date="2019-05" db="EMBL/GenBank/DDBJ databases">
        <title>Another draft genome of Portunus trituberculatus and its Hox gene families provides insights of decapod evolution.</title>
        <authorList>
            <person name="Jeong J.-H."/>
            <person name="Song I."/>
            <person name="Kim S."/>
            <person name="Choi T."/>
            <person name="Kim D."/>
            <person name="Ryu S."/>
            <person name="Kim W."/>
        </authorList>
    </citation>
    <scope>NUCLEOTIDE SEQUENCE [LARGE SCALE GENOMIC DNA]</scope>
    <source>
        <tissue evidence="1">Muscle</tissue>
    </source>
</reference>
<keyword evidence="2" id="KW-1185">Reference proteome</keyword>